<dbReference type="EMBL" id="JACGWO010000003">
    <property type="protein sequence ID" value="KAK4432849.1"/>
    <property type="molecule type" value="Genomic_DNA"/>
</dbReference>
<accession>A0AAE1YMP0</accession>
<evidence type="ECO:0000256" key="1">
    <source>
        <dbReference type="ARBA" id="ARBA00022741"/>
    </source>
</evidence>
<organism evidence="4 5">
    <name type="scientific">Sesamum alatum</name>
    <dbReference type="NCBI Taxonomy" id="300844"/>
    <lineage>
        <taxon>Eukaryota</taxon>
        <taxon>Viridiplantae</taxon>
        <taxon>Streptophyta</taxon>
        <taxon>Embryophyta</taxon>
        <taxon>Tracheophyta</taxon>
        <taxon>Spermatophyta</taxon>
        <taxon>Magnoliopsida</taxon>
        <taxon>eudicotyledons</taxon>
        <taxon>Gunneridae</taxon>
        <taxon>Pentapetalae</taxon>
        <taxon>asterids</taxon>
        <taxon>lamiids</taxon>
        <taxon>Lamiales</taxon>
        <taxon>Pedaliaceae</taxon>
        <taxon>Sesamum</taxon>
    </lineage>
</organism>
<dbReference type="PROSITE" id="PS51844">
    <property type="entry name" value="SH3_LIKE"/>
    <property type="match status" value="1"/>
</dbReference>
<dbReference type="InterPro" id="IPR004009">
    <property type="entry name" value="SH3_Myosin"/>
</dbReference>
<evidence type="ECO:0000259" key="3">
    <source>
        <dbReference type="PROSITE" id="PS51844"/>
    </source>
</evidence>
<dbReference type="AlphaFoldDB" id="A0AAE1YMP0"/>
<evidence type="ECO:0000313" key="5">
    <source>
        <dbReference type="Proteomes" id="UP001293254"/>
    </source>
</evidence>
<keyword evidence="1" id="KW-0547">Nucleotide-binding</keyword>
<dbReference type="Pfam" id="PF02736">
    <property type="entry name" value="Myosin_N"/>
    <property type="match status" value="1"/>
</dbReference>
<gene>
    <name evidence="4" type="ORF">Salat_1047100</name>
</gene>
<keyword evidence="5" id="KW-1185">Reference proteome</keyword>
<dbReference type="GO" id="GO:0005524">
    <property type="term" value="F:ATP binding"/>
    <property type="evidence" value="ECO:0007669"/>
    <property type="project" value="UniProtKB-KW"/>
</dbReference>
<dbReference type="InterPro" id="IPR036961">
    <property type="entry name" value="Kinesin_motor_dom_sf"/>
</dbReference>
<dbReference type="SUPFAM" id="SSF52540">
    <property type="entry name" value="P-loop containing nucleoside triphosphate hydrolases"/>
    <property type="match status" value="1"/>
</dbReference>
<reference evidence="4" key="2">
    <citation type="journal article" date="2024" name="Plant">
        <title>Genomic evolution and insights into agronomic trait innovations of Sesamum species.</title>
        <authorList>
            <person name="Miao H."/>
            <person name="Wang L."/>
            <person name="Qu L."/>
            <person name="Liu H."/>
            <person name="Sun Y."/>
            <person name="Le M."/>
            <person name="Wang Q."/>
            <person name="Wei S."/>
            <person name="Zheng Y."/>
            <person name="Lin W."/>
            <person name="Duan Y."/>
            <person name="Cao H."/>
            <person name="Xiong S."/>
            <person name="Wang X."/>
            <person name="Wei L."/>
            <person name="Li C."/>
            <person name="Ma Q."/>
            <person name="Ju M."/>
            <person name="Zhao R."/>
            <person name="Li G."/>
            <person name="Mu C."/>
            <person name="Tian Q."/>
            <person name="Mei H."/>
            <person name="Zhang T."/>
            <person name="Gao T."/>
            <person name="Zhang H."/>
        </authorList>
    </citation>
    <scope>NUCLEOTIDE SEQUENCE</scope>
    <source>
        <strain evidence="4">3651</strain>
    </source>
</reference>
<protein>
    <submittedName>
        <fullName evidence="4">Myosin-17</fullName>
    </submittedName>
</protein>
<feature type="domain" description="Myosin N-terminal SH3-like" evidence="3">
    <location>
        <begin position="11"/>
        <end position="60"/>
    </location>
</feature>
<proteinExistence type="predicted"/>
<dbReference type="Proteomes" id="UP001293254">
    <property type="component" value="Unassembled WGS sequence"/>
</dbReference>
<reference evidence="4" key="1">
    <citation type="submission" date="2020-06" db="EMBL/GenBank/DDBJ databases">
        <authorList>
            <person name="Li T."/>
            <person name="Hu X."/>
            <person name="Zhang T."/>
            <person name="Song X."/>
            <person name="Zhang H."/>
            <person name="Dai N."/>
            <person name="Sheng W."/>
            <person name="Hou X."/>
            <person name="Wei L."/>
        </authorList>
    </citation>
    <scope>NUCLEOTIDE SEQUENCE</scope>
    <source>
        <strain evidence="4">3651</strain>
        <tissue evidence="4">Leaf</tissue>
    </source>
</reference>
<dbReference type="Gene3D" id="3.40.850.10">
    <property type="entry name" value="Kinesin motor domain"/>
    <property type="match status" value="1"/>
</dbReference>
<evidence type="ECO:0000313" key="4">
    <source>
        <dbReference type="EMBL" id="KAK4432849.1"/>
    </source>
</evidence>
<comment type="caution">
    <text evidence="4">The sequence shown here is derived from an EMBL/GenBank/DDBJ whole genome shotgun (WGS) entry which is preliminary data.</text>
</comment>
<keyword evidence="2" id="KW-0067">ATP-binding</keyword>
<dbReference type="InterPro" id="IPR027417">
    <property type="entry name" value="P-loop_NTPase"/>
</dbReference>
<sequence length="123" mass="13677">MDLEASPVEIIVGSHVWVEDPDLAWIDAQVTWIDGQDVHVQTTNGKKLVTDISKVFPNDAEAPPGGVDDMPKVSYFHEPSVLQNLAARCELNELYVSFLISLDDYHLRLTLYSSCKPAKSSFS</sequence>
<evidence type="ECO:0000256" key="2">
    <source>
        <dbReference type="ARBA" id="ARBA00022840"/>
    </source>
</evidence>
<dbReference type="GO" id="GO:0003774">
    <property type="term" value="F:cytoskeletal motor activity"/>
    <property type="evidence" value="ECO:0007669"/>
    <property type="project" value="InterPro"/>
</dbReference>
<name>A0AAE1YMP0_9LAMI</name>
<dbReference type="GO" id="GO:0016459">
    <property type="term" value="C:myosin complex"/>
    <property type="evidence" value="ECO:0007669"/>
    <property type="project" value="InterPro"/>
</dbReference>